<sequence length="151" mass="17917">MLRVANATIERLTDRQEDIDLVTEKATQIEENLYELSDDFRRLKNRLDDIDDEHSRMFLISERMAEKAQVYSLQYSSIEESMGYVLKAMRKHDDASAINRRDVKNMEEAVKRVDEKLNDLLKNSETKYVEKSWKKCEKDDKSVYEKVFPTL</sequence>
<dbReference type="AlphaFoldDB" id="A0A6C0HS94"/>
<organism evidence="2">
    <name type="scientific">viral metagenome</name>
    <dbReference type="NCBI Taxonomy" id="1070528"/>
    <lineage>
        <taxon>unclassified sequences</taxon>
        <taxon>metagenomes</taxon>
        <taxon>organismal metagenomes</taxon>
    </lineage>
</organism>
<name>A0A6C0HS94_9ZZZZ</name>
<keyword evidence="1" id="KW-0175">Coiled coil</keyword>
<reference evidence="2" key="1">
    <citation type="journal article" date="2020" name="Nature">
        <title>Giant virus diversity and host interactions through global metagenomics.</title>
        <authorList>
            <person name="Schulz F."/>
            <person name="Roux S."/>
            <person name="Paez-Espino D."/>
            <person name="Jungbluth S."/>
            <person name="Walsh D.A."/>
            <person name="Denef V.J."/>
            <person name="McMahon K.D."/>
            <person name="Konstantinidis K.T."/>
            <person name="Eloe-Fadrosh E.A."/>
            <person name="Kyrpides N.C."/>
            <person name="Woyke T."/>
        </authorList>
    </citation>
    <scope>NUCLEOTIDE SEQUENCE</scope>
    <source>
        <strain evidence="2">GVMAG-M-3300023184-167</strain>
    </source>
</reference>
<evidence type="ECO:0000256" key="1">
    <source>
        <dbReference type="SAM" id="Coils"/>
    </source>
</evidence>
<accession>A0A6C0HS94</accession>
<protein>
    <submittedName>
        <fullName evidence="2">Uncharacterized protein</fullName>
    </submittedName>
</protein>
<evidence type="ECO:0000313" key="2">
    <source>
        <dbReference type="EMBL" id="QHT83207.1"/>
    </source>
</evidence>
<dbReference type="EMBL" id="MN740006">
    <property type="protein sequence ID" value="QHT83207.1"/>
    <property type="molecule type" value="Genomic_DNA"/>
</dbReference>
<proteinExistence type="predicted"/>
<feature type="coiled-coil region" evidence="1">
    <location>
        <begin position="26"/>
        <end position="53"/>
    </location>
</feature>